<dbReference type="AlphaFoldDB" id="A0A8H4VNG7"/>
<reference evidence="1 2" key="1">
    <citation type="submission" date="2019-12" db="EMBL/GenBank/DDBJ databases">
        <authorList>
            <person name="Floudas D."/>
            <person name="Bentzer J."/>
            <person name="Ahren D."/>
            <person name="Johansson T."/>
            <person name="Persson P."/>
            <person name="Tunlid A."/>
        </authorList>
    </citation>
    <scope>NUCLEOTIDE SEQUENCE [LARGE SCALE GENOMIC DNA]</scope>
    <source>
        <strain evidence="1 2">CBS 102.39</strain>
    </source>
</reference>
<keyword evidence="2" id="KW-1185">Reference proteome</keyword>
<protein>
    <submittedName>
        <fullName evidence="1">Uncharacterized protein</fullName>
    </submittedName>
</protein>
<evidence type="ECO:0000313" key="2">
    <source>
        <dbReference type="Proteomes" id="UP000521872"/>
    </source>
</evidence>
<name>A0A8H4VNG7_9AGAR</name>
<organism evidence="1 2">
    <name type="scientific">Agrocybe pediades</name>
    <dbReference type="NCBI Taxonomy" id="84607"/>
    <lineage>
        <taxon>Eukaryota</taxon>
        <taxon>Fungi</taxon>
        <taxon>Dikarya</taxon>
        <taxon>Basidiomycota</taxon>
        <taxon>Agaricomycotina</taxon>
        <taxon>Agaricomycetes</taxon>
        <taxon>Agaricomycetidae</taxon>
        <taxon>Agaricales</taxon>
        <taxon>Agaricineae</taxon>
        <taxon>Strophariaceae</taxon>
        <taxon>Agrocybe</taxon>
    </lineage>
</organism>
<accession>A0A8H4VNG7</accession>
<gene>
    <name evidence="1" type="ORF">D9613_011236</name>
</gene>
<proteinExistence type="predicted"/>
<comment type="caution">
    <text evidence="1">The sequence shown here is derived from an EMBL/GenBank/DDBJ whole genome shotgun (WGS) entry which is preliminary data.</text>
</comment>
<dbReference type="Proteomes" id="UP000521872">
    <property type="component" value="Unassembled WGS sequence"/>
</dbReference>
<sequence>MSHSSIRSFMLTLNTLLQAPRPPSKDDHDKTCATSTYNVSLPYTEKRRKELGRSVMTKTFFLLYTNEHPQGGCALDVYMRVGVHVDG</sequence>
<evidence type="ECO:0000313" key="1">
    <source>
        <dbReference type="EMBL" id="KAF4616092.1"/>
    </source>
</evidence>
<dbReference type="EMBL" id="JAACJL010000032">
    <property type="protein sequence ID" value="KAF4616092.1"/>
    <property type="molecule type" value="Genomic_DNA"/>
</dbReference>